<dbReference type="Pfam" id="PF20178">
    <property type="entry name" value="ToxA_N"/>
    <property type="match status" value="1"/>
</dbReference>
<dbReference type="Gene3D" id="3.80.10.10">
    <property type="entry name" value="Ribonuclease Inhibitor"/>
    <property type="match status" value="3"/>
</dbReference>
<dbReference type="InterPro" id="IPR032675">
    <property type="entry name" value="LRR_dom_sf"/>
</dbReference>
<keyword evidence="6" id="KW-0833">Ubl conjugation pathway</keyword>
<evidence type="ECO:0000256" key="4">
    <source>
        <dbReference type="ARBA" id="ARBA00022737"/>
    </source>
</evidence>
<comment type="PTM">
    <text evidence="6">Ubiquitinated in the presence of host E1 ubiquitin-activating enzyme, E2 ubiquitin-conjugating enzyme and ubiquitin.</text>
</comment>
<reference evidence="8 9" key="1">
    <citation type="submission" date="2016-10" db="EMBL/GenBank/DDBJ databases">
        <title>Search of new enzymes for the oxidation of sulfur compounds.</title>
        <authorList>
            <person name="Novo A."/>
            <person name="Moreira I.S."/>
            <person name="Castro P.M."/>
        </authorList>
    </citation>
    <scope>NUCLEOTIDE SEQUENCE [LARGE SCALE GENOMIC DNA]</scope>
    <source>
        <strain evidence="8 9">A9</strain>
    </source>
</reference>
<comment type="catalytic activity">
    <reaction evidence="1">
        <text>S-ubiquitinyl-[E2 ubiquitin-conjugating enzyme]-L-cysteine + [acceptor protein]-L-lysine = [E2 ubiquitin-conjugating enzyme]-L-cysteine + N(6)-ubiquitinyl-[acceptor protein]-L-lysine.</text>
        <dbReference type="EC" id="2.3.2.27"/>
    </reaction>
</comment>
<keyword evidence="6" id="KW-0832">Ubl conjugation</keyword>
<dbReference type="Proteomes" id="UP000288002">
    <property type="component" value="Unassembled WGS sequence"/>
</dbReference>
<protein>
    <recommendedName>
        <fullName evidence="2">RING-type E3 ubiquitin transferase</fullName>
        <ecNumber evidence="2">2.3.2.27</ecNumber>
    </recommendedName>
</protein>
<keyword evidence="6" id="KW-0808">Transferase</keyword>
<gene>
    <name evidence="8" type="ORF">A9HBioS_0619</name>
</gene>
<dbReference type="SUPFAM" id="SSF52058">
    <property type="entry name" value="L domain-like"/>
    <property type="match status" value="2"/>
</dbReference>
<dbReference type="InterPro" id="IPR046673">
    <property type="entry name" value="ToxA_N"/>
</dbReference>
<evidence type="ECO:0000313" key="9">
    <source>
        <dbReference type="Proteomes" id="UP000288002"/>
    </source>
</evidence>
<dbReference type="InterPro" id="IPR003591">
    <property type="entry name" value="Leu-rich_rpt_typical-subtyp"/>
</dbReference>
<evidence type="ECO:0000259" key="7">
    <source>
        <dbReference type="PROSITE" id="PS52053"/>
    </source>
</evidence>
<dbReference type="GO" id="GO:0016567">
    <property type="term" value="P:protein ubiquitination"/>
    <property type="evidence" value="ECO:0007669"/>
    <property type="project" value="InterPro"/>
</dbReference>
<keyword evidence="6" id="KW-1035">Host cytoplasm</keyword>
<dbReference type="PANTHER" id="PTHR48051:SF1">
    <property type="entry name" value="RAS SUPPRESSOR PROTEIN 1"/>
    <property type="match status" value="1"/>
</dbReference>
<proteinExistence type="inferred from homology"/>
<dbReference type="Pfam" id="PF13855">
    <property type="entry name" value="LRR_8"/>
    <property type="match status" value="1"/>
</dbReference>
<dbReference type="SMART" id="SM00369">
    <property type="entry name" value="LRR_TYP"/>
    <property type="match status" value="7"/>
</dbReference>
<accession>A0AA94ET19</accession>
<comment type="similarity">
    <text evidence="6">Belongs to the LRR-containing bacterial E3 ligase family.</text>
</comment>
<dbReference type="GO" id="GO:0061630">
    <property type="term" value="F:ubiquitin protein ligase activity"/>
    <property type="evidence" value="ECO:0007669"/>
    <property type="project" value="UniProtKB-EC"/>
</dbReference>
<evidence type="ECO:0000256" key="5">
    <source>
        <dbReference type="ARBA" id="ARBA00023026"/>
    </source>
</evidence>
<dbReference type="PANTHER" id="PTHR48051">
    <property type="match status" value="1"/>
</dbReference>
<evidence type="ECO:0000313" key="8">
    <source>
        <dbReference type="EMBL" id="RVD80095.1"/>
    </source>
</evidence>
<comment type="caution">
    <text evidence="8">The sequence shown here is derived from an EMBL/GenBank/DDBJ whole genome shotgun (WGS) entry which is preliminary data.</text>
</comment>
<keyword evidence="6" id="KW-0964">Secreted</keyword>
<dbReference type="Gene3D" id="1.20.58.360">
    <property type="entry name" value="Shigella T3SS effector IpaH defines"/>
    <property type="match status" value="1"/>
</dbReference>
<dbReference type="PROSITE" id="PS51450">
    <property type="entry name" value="LRR"/>
    <property type="match status" value="3"/>
</dbReference>
<dbReference type="GO" id="GO:0005576">
    <property type="term" value="C:extracellular region"/>
    <property type="evidence" value="ECO:0007669"/>
    <property type="project" value="UniProtKB-UniRule"/>
</dbReference>
<dbReference type="PROSITE" id="PS52053">
    <property type="entry name" value="NEL"/>
    <property type="match status" value="1"/>
</dbReference>
<keyword evidence="3" id="KW-0433">Leucine-rich repeat</keyword>
<evidence type="ECO:0000256" key="1">
    <source>
        <dbReference type="ARBA" id="ARBA00000900"/>
    </source>
</evidence>
<dbReference type="GO" id="GO:0005737">
    <property type="term" value="C:cytoplasm"/>
    <property type="evidence" value="ECO:0007669"/>
    <property type="project" value="TreeGrafter"/>
</dbReference>
<dbReference type="Pfam" id="PF14496">
    <property type="entry name" value="NEL"/>
    <property type="match status" value="1"/>
</dbReference>
<evidence type="ECO:0000256" key="6">
    <source>
        <dbReference type="PROSITE-ProRule" id="PRU01398"/>
    </source>
</evidence>
<keyword evidence="5" id="KW-0843">Virulence</keyword>
<name>A0AA94ET19_9PSED</name>
<evidence type="ECO:0000256" key="2">
    <source>
        <dbReference type="ARBA" id="ARBA00012483"/>
    </source>
</evidence>
<dbReference type="InterPro" id="IPR050216">
    <property type="entry name" value="LRR_domain-containing"/>
</dbReference>
<keyword evidence="4" id="KW-0677">Repeat</keyword>
<dbReference type="EMBL" id="MKWS01000001">
    <property type="protein sequence ID" value="RVD80095.1"/>
    <property type="molecule type" value="Genomic_DNA"/>
</dbReference>
<dbReference type="RefSeq" id="WP_127647728.1">
    <property type="nucleotide sequence ID" value="NZ_MKWS01000001.1"/>
</dbReference>
<feature type="domain" description="NEL" evidence="7">
    <location>
        <begin position="2048"/>
        <end position="2345"/>
    </location>
</feature>
<sequence length="2345" mass="259752">MSTQPPRKPLSVEDAIRANASLHSPLLAQTTPAWLVDATPARRAAMKAADTQLPGWYQALPANQQRTLQAQICAGFVTQSALDKTMAGLENIEVFAEALLVKALKEQFNVEVDVNKTLLCLRHPLEIGVLEIELSSFEVLKLPLLQAALHNFEAAECKDGAYHHQSGFVQETSTPGTFQAVEPGMTVGQFLSLCRTLDVGARYQERLQAFFESTAALREQFIASQKAALRAAAELALLKKDIEPDDYSMILSVVDGEIHPRLGGKPVWFRDLSLMKRRMTGCVVFSISERYRYTSEFIVYIPHDPQQPLKRCSGAQMQEMLKSKFTATDSTPGTGETTAYQRFFSQFVAYADRPYYFSQFSEPTADSPPDPLHSIWVKVAQMIPPISTVAGIKELPPETQGTRQPVADPYLNPFGITRAGVAGIWAANTDLWQYLYEQHHAKLLADARAHAVPTADADAKARAEKLGHLLEFGMFAFNLVSMFVPVLGEIMMAVMAGQLLYESFEGAIEWSENDRRAAKAHLVDVAQNLALIGVMAGVGKGLGKLSAIKAEPVIEGLEQVKRPDGSARLWQPDLTAYESDVTLAATSVPDAQGIHRLNGNTYIRLHTRVYQTLFDQRLHKWRILHPREAAAYQPILEHNRLGAWRHSLERPLAWDRLTLLRRIGHSTEAFSDEQLLHIAEVSGIGDDALRQMHLDNAPAPLPLADALRLFETEQGVARIIDQVERATPLDEQYLLTLPLLTEMPRWPAGRVLEVFEGPDLSGVSVRYGSESQLPGDSAKAPIRLSRADVLGGQMPARILASLEESEIIRLLGAEPARVVESRPQEFGKQLTDFLKTHQPAMFERLYAEPATADPRIALLQRATPGLGSDAATRVLLQANAEELARLESSLHVPLRLLETSREYARQRQFDHALSGLHMENFGASQSKWLALRALEKLPGWSDDMRLELRDGGVHGPLLDSIGSEHARQLKYLVKQGPSYQAFNEHGEALNGIARQGDNFFDSIMHALPDESRQALGFADVGQSAGLRRAVLDHVMRNRTELKRLADKRHGASKGFKPPVRVAGGRLGYYASGRGQGVNPLLVTRVQDVYPALTDQQAGGFILKQMAAGKSDAQIYELLQRRLREWQALESTLAEWEGGAAPEPMLASLIGGKSSVVRNLKQSWRGAPLSEYQSAAARLDIVCDEPLPALPADFSHVRELSVRGRCITDANADALLGAFPELQTLRVNATGGSFSNLPAALQQMPQLTDLTIYSATPLATDMPQRLGQLTRLEALTVCSAGYQPITFDVSRMRRLRKLEIAAYSLLEWPTGALELPDLERLNLRDTGVSNLPQGMLQGHGKLWSGLSLDWSRFSRESFKGAYEYVKTHPEHLIDQEMMLRDYCKGELRRLGEGVNESLESTQNRFFQQWTDAHQRFTAIEALSEQYAALEAQLYEWSHQLSPTQENLLESIHRSNAANALRTNWRKGLFKRYGSSISASTVDLSGLMLTELPALPAGTFSHVRSLLLHGQRASAAQVRRFVGAFGEVQSLDLSDNGLRECPIEPGGLPRLSRLNLADNRLTEWLPMQQTLETLPALEYLDLHNNPLTELEVSGLTRLKALSLRDTHLQAWPQGAEGLRQLTWVDLRNSKISTLPGAFLHSTALIHTNLAGTPLTPDTVAALQVARRRIEFEIGLPDGALQAFAQEPVPSRFPPSEDGLSVARHLLPLPQAPVGEGSALMIKQLQRMQPGFSDAQALQAIEQLQLSGLSQAEVGQRIAAWNQTFETLVRSLNGWLYTRETQGPGWMISSQNRSLAAWRILSCWRARLPGAIESTHVVLDLNGLQLGDLPTLPEDFAHVTSVNLTGARVTADGSNGFLGAFTQARALVLNGNELETLPEAVRRMTGLERLELSSNRFYNPEPLYEALSGHARLSWLDLSYNNLESFEVNYFERLEALDLSSNNLIDWPAGALNAEHLQTLNLSRNDITTIPEGAFDGSHELLLDGIDLTDNYYLSEDSLERLRGYQAASGRERVLGFSQAELAEMEDDLAGGLTETTDSIESDEILPGEQAHAQQKAPWLANLAPDEMIARDKLWDQLAAEPESGAFFHLLERLQDSREFRVANADLTRRVWVVMEAAASNTELREIIFASSTTHGTCVDGRILTFSGLESKVFIHNVLLDLPERGATVRGKALLTLSRQLFRLDRVDELARAASARSGFDEAEVRLGFRIGLTGGWEDGLELPGQPKNMSFASGVTPQQLLNARAEVVTAERSDRFLEYLIQRDYWMDFLKEQQPDAIRELDETSLSEEGGEEGLSADDPEYVTRLFDHMAARNARLIELSRQEVERIGSAADNEPVPGSSKHLTGA</sequence>
<dbReference type="InterPro" id="IPR029487">
    <property type="entry name" value="NEL_dom"/>
</dbReference>
<feature type="active site" description="Glycyl thioester intermediate" evidence="6">
    <location>
        <position position="2135"/>
    </location>
</feature>
<dbReference type="InterPro" id="IPR001611">
    <property type="entry name" value="Leu-rich_rpt"/>
</dbReference>
<evidence type="ECO:0000256" key="3">
    <source>
        <dbReference type="ARBA" id="ARBA00022614"/>
    </source>
</evidence>
<organism evidence="8 9">
    <name type="scientific">Pseudomonas koreensis</name>
    <dbReference type="NCBI Taxonomy" id="198620"/>
    <lineage>
        <taxon>Bacteria</taxon>
        <taxon>Pseudomonadati</taxon>
        <taxon>Pseudomonadota</taxon>
        <taxon>Gammaproteobacteria</taxon>
        <taxon>Pseudomonadales</taxon>
        <taxon>Pseudomonadaceae</taxon>
        <taxon>Pseudomonas</taxon>
    </lineage>
</organism>
<dbReference type="EC" id="2.3.2.27" evidence="2"/>